<evidence type="ECO:0000256" key="2">
    <source>
        <dbReference type="ARBA" id="ARBA00008044"/>
    </source>
</evidence>
<comment type="subcellular location">
    <subcellularLocation>
        <location evidence="1">Nucleus</location>
    </subcellularLocation>
</comment>
<comment type="similarity">
    <text evidence="2">Belongs to the THOC5 family.</text>
</comment>
<evidence type="ECO:0000313" key="5">
    <source>
        <dbReference type="EMBL" id="CUS13760.1"/>
    </source>
</evidence>
<dbReference type="GO" id="GO:0000445">
    <property type="term" value="C:THO complex part of transcription export complex"/>
    <property type="evidence" value="ECO:0007669"/>
    <property type="project" value="TreeGrafter"/>
</dbReference>
<reference evidence="5" key="1">
    <citation type="submission" date="2015-10" db="EMBL/GenBank/DDBJ databases">
        <authorList>
            <person name="Regsiter A."/>
            <person name="william w."/>
        </authorList>
    </citation>
    <scope>NUCLEOTIDE SEQUENCE</scope>
    <source>
        <strain evidence="5">Montdore</strain>
    </source>
</reference>
<keyword evidence="6" id="KW-1185">Reference proteome</keyword>
<sequence>MTIQKIITDPALRECLDVVDRTRLLCHQILTTIESATGVELPEDKRIERSRTQKQLNALLTQIKGLHRAAIMSAREAKEVTSEVRREVDRLHLQLQNLYYEQRHLRGEITACREFPHQYTSLPLVSEGKFLALNPEHQDDDPHNLMIARLNNEKAVREELEKQRKELLVKKQALIAENKKRKDDLASLDEQLKKFIEVSFPKMAWILSGAWHTNHTSHRSLFKILSKRSTSHSSECAVLRILIQSAAPPIISFCALYLKQNRIYWCLWRCVRATKQDHSKFPRAIKYCTSGRICPDFYFFPFFPPPSCARIVVSLSLFPSSTFFTLNATALVNLVYRQELWYPRPRTSI</sequence>
<dbReference type="AlphaFoldDB" id="A0A292Q4W6"/>
<evidence type="ECO:0000313" key="6">
    <source>
        <dbReference type="Proteomes" id="UP001412239"/>
    </source>
</evidence>
<dbReference type="PANTHER" id="PTHR13375">
    <property type="entry name" value="FMS INTERACTING PROTEIN"/>
    <property type="match status" value="1"/>
</dbReference>
<keyword evidence="3" id="KW-0539">Nucleus</keyword>
<accession>A0A292Q4W6</accession>
<dbReference type="EMBL" id="LN890967">
    <property type="protein sequence ID" value="CUS13760.1"/>
    <property type="molecule type" value="Genomic_DNA"/>
</dbReference>
<dbReference type="GO" id="GO:0006406">
    <property type="term" value="P:mRNA export from nucleus"/>
    <property type="evidence" value="ECO:0007669"/>
    <property type="project" value="TreeGrafter"/>
</dbReference>
<evidence type="ECO:0000256" key="1">
    <source>
        <dbReference type="ARBA" id="ARBA00004123"/>
    </source>
</evidence>
<proteinExistence type="inferred from homology"/>
<evidence type="ECO:0000256" key="4">
    <source>
        <dbReference type="SAM" id="Coils"/>
    </source>
</evidence>
<feature type="coiled-coil region" evidence="4">
    <location>
        <begin position="143"/>
        <end position="191"/>
    </location>
</feature>
<gene>
    <name evidence="5" type="ORF">GSTUAT00002121001</name>
</gene>
<protein>
    <recommendedName>
        <fullName evidence="7">Fms interacting protein</fullName>
    </recommendedName>
</protein>
<evidence type="ECO:0000256" key="3">
    <source>
        <dbReference type="ARBA" id="ARBA00023242"/>
    </source>
</evidence>
<dbReference type="PANTHER" id="PTHR13375:SF3">
    <property type="entry name" value="THO COMPLEX SUBUNIT 5 HOMOLOG"/>
    <property type="match status" value="1"/>
</dbReference>
<dbReference type="GO" id="GO:0003729">
    <property type="term" value="F:mRNA binding"/>
    <property type="evidence" value="ECO:0007669"/>
    <property type="project" value="TreeGrafter"/>
</dbReference>
<dbReference type="InterPro" id="IPR019163">
    <property type="entry name" value="THO_Thoc5"/>
</dbReference>
<organism evidence="5 6">
    <name type="scientific">Tuber aestivum</name>
    <name type="common">summer truffle</name>
    <dbReference type="NCBI Taxonomy" id="59557"/>
    <lineage>
        <taxon>Eukaryota</taxon>
        <taxon>Fungi</taxon>
        <taxon>Dikarya</taxon>
        <taxon>Ascomycota</taxon>
        <taxon>Pezizomycotina</taxon>
        <taxon>Pezizomycetes</taxon>
        <taxon>Pezizales</taxon>
        <taxon>Tuberaceae</taxon>
        <taxon>Tuber</taxon>
    </lineage>
</organism>
<name>A0A292Q4W6_9PEZI</name>
<evidence type="ECO:0008006" key="7">
    <source>
        <dbReference type="Google" id="ProtNLM"/>
    </source>
</evidence>
<dbReference type="Pfam" id="PF09766">
    <property type="entry name" value="FmiP_Thoc5"/>
    <property type="match status" value="1"/>
</dbReference>
<keyword evidence="4" id="KW-0175">Coiled coil</keyword>
<dbReference type="Proteomes" id="UP001412239">
    <property type="component" value="Unassembled WGS sequence"/>
</dbReference>